<dbReference type="Proteomes" id="UP000321562">
    <property type="component" value="Unassembled WGS sequence"/>
</dbReference>
<sequence>MNIQLKPGRVVPQDHIEYLIARYGWAKVTYLLLTYGLRRKRLGLRRHKAATLSPPPSDAYLRRDIGLPHDQPVPRHYWELR</sequence>
<protein>
    <submittedName>
        <fullName evidence="2">Uncharacterized protein</fullName>
    </submittedName>
</protein>
<gene>
    <name evidence="2" type="ORF">FQV27_07605</name>
</gene>
<proteinExistence type="predicted"/>
<dbReference type="EMBL" id="VOPL01000002">
    <property type="protein sequence ID" value="TXB69961.1"/>
    <property type="molecule type" value="Genomic_DNA"/>
</dbReference>
<organism evidence="2 3">
    <name type="scientific">Paracoccus aurantiacus</name>
    <dbReference type="NCBI Taxonomy" id="2599412"/>
    <lineage>
        <taxon>Bacteria</taxon>
        <taxon>Pseudomonadati</taxon>
        <taxon>Pseudomonadota</taxon>
        <taxon>Alphaproteobacteria</taxon>
        <taxon>Rhodobacterales</taxon>
        <taxon>Paracoccaceae</taxon>
        <taxon>Paracoccus</taxon>
    </lineage>
</organism>
<reference evidence="2 3" key="1">
    <citation type="submission" date="2019-08" db="EMBL/GenBank/DDBJ databases">
        <authorList>
            <person name="Ye J."/>
        </authorList>
    </citation>
    <scope>NUCLEOTIDE SEQUENCE [LARGE SCALE GENOMIC DNA]</scope>
    <source>
        <strain evidence="2 3">TK008</strain>
    </source>
</reference>
<feature type="transmembrane region" description="Helical" evidence="1">
    <location>
        <begin position="20"/>
        <end position="37"/>
    </location>
</feature>
<keyword evidence="3" id="KW-1185">Reference proteome</keyword>
<keyword evidence="1" id="KW-0812">Transmembrane</keyword>
<accession>A0A5C6S7D0</accession>
<comment type="caution">
    <text evidence="2">The sequence shown here is derived from an EMBL/GenBank/DDBJ whole genome shotgun (WGS) entry which is preliminary data.</text>
</comment>
<keyword evidence="1" id="KW-1133">Transmembrane helix</keyword>
<dbReference type="RefSeq" id="WP_147097252.1">
    <property type="nucleotide sequence ID" value="NZ_JBHUFH010000001.1"/>
</dbReference>
<evidence type="ECO:0000313" key="2">
    <source>
        <dbReference type="EMBL" id="TXB69961.1"/>
    </source>
</evidence>
<name>A0A5C6S7D0_9RHOB</name>
<dbReference type="AlphaFoldDB" id="A0A5C6S7D0"/>
<keyword evidence="1" id="KW-0472">Membrane</keyword>
<evidence type="ECO:0000256" key="1">
    <source>
        <dbReference type="SAM" id="Phobius"/>
    </source>
</evidence>
<evidence type="ECO:0000313" key="3">
    <source>
        <dbReference type="Proteomes" id="UP000321562"/>
    </source>
</evidence>